<proteinExistence type="inferred from homology"/>
<organism evidence="3 4">
    <name type="scientific">Miniimonas arenae</name>
    <dbReference type="NCBI Taxonomy" id="676201"/>
    <lineage>
        <taxon>Bacteria</taxon>
        <taxon>Bacillati</taxon>
        <taxon>Actinomycetota</taxon>
        <taxon>Actinomycetes</taxon>
        <taxon>Micrococcales</taxon>
        <taxon>Beutenbergiaceae</taxon>
        <taxon>Miniimonas</taxon>
    </lineage>
</organism>
<dbReference type="InterPro" id="IPR036822">
    <property type="entry name" value="CutC-like_dom_sf"/>
</dbReference>
<dbReference type="PANTHER" id="PTHR12598:SF0">
    <property type="entry name" value="COPPER HOMEOSTASIS PROTEIN CUTC HOMOLOG"/>
    <property type="match status" value="1"/>
</dbReference>
<comment type="caution">
    <text evidence="3">The sequence shown here is derived from an EMBL/GenBank/DDBJ whole genome shotgun (WGS) entry which is preliminary data.</text>
</comment>
<dbReference type="PANTHER" id="PTHR12598">
    <property type="entry name" value="COPPER HOMEOSTASIS PROTEIN CUTC"/>
    <property type="match status" value="1"/>
</dbReference>
<dbReference type="AlphaFoldDB" id="A0A5C5B974"/>
<name>A0A5C5B974_9MICO</name>
<evidence type="ECO:0000313" key="4">
    <source>
        <dbReference type="Proteomes" id="UP000313849"/>
    </source>
</evidence>
<comment type="similarity">
    <text evidence="1">Belongs to the CutC family.</text>
</comment>
<sequence>MQEPAALAIAHRVAPDRIELCTGLALGGLTPSIGLLDAAVAVRAAGGPAVHVLIRPRTGTFVHDADEIDVMVRDVREAVARGADGVVVGAARRRDTDTGPGTALDLAAIGAMREAAGGAEVTVHRVVDGEGRAVLDEDLARAFVAAVRASRRQPPDTNA</sequence>
<dbReference type="Pfam" id="PF03932">
    <property type="entry name" value="CutC"/>
    <property type="match status" value="1"/>
</dbReference>
<dbReference type="InterPro" id="IPR005627">
    <property type="entry name" value="CutC-like"/>
</dbReference>
<reference evidence="3 4" key="1">
    <citation type="submission" date="2019-06" db="EMBL/GenBank/DDBJ databases">
        <title>Draft genome sequence of Miniimonas arenae KCTC 19750T isolated from sea sand.</title>
        <authorList>
            <person name="Park S.-J."/>
        </authorList>
    </citation>
    <scope>NUCLEOTIDE SEQUENCE [LARGE SCALE GENOMIC DNA]</scope>
    <source>
        <strain evidence="3 4">KCTC 19750</strain>
    </source>
</reference>
<accession>A0A5C5B974</accession>
<evidence type="ECO:0000256" key="2">
    <source>
        <dbReference type="ARBA" id="ARBA00019014"/>
    </source>
</evidence>
<protein>
    <recommendedName>
        <fullName evidence="2">Copper homeostasis protein cutC homolog</fullName>
    </recommendedName>
</protein>
<dbReference type="SUPFAM" id="SSF110395">
    <property type="entry name" value="CutC-like"/>
    <property type="match status" value="1"/>
</dbReference>
<dbReference type="Gene3D" id="3.20.20.380">
    <property type="entry name" value="Copper homeostasis (CutC) domain"/>
    <property type="match status" value="1"/>
</dbReference>
<keyword evidence="4" id="KW-1185">Reference proteome</keyword>
<dbReference type="Proteomes" id="UP000313849">
    <property type="component" value="Unassembled WGS sequence"/>
</dbReference>
<dbReference type="EMBL" id="VENP01000048">
    <property type="protein sequence ID" value="TNU73400.1"/>
    <property type="molecule type" value="Genomic_DNA"/>
</dbReference>
<evidence type="ECO:0000256" key="1">
    <source>
        <dbReference type="ARBA" id="ARBA00007768"/>
    </source>
</evidence>
<dbReference type="OrthoDB" id="9815677at2"/>
<evidence type="ECO:0000313" key="3">
    <source>
        <dbReference type="EMBL" id="TNU73400.1"/>
    </source>
</evidence>
<dbReference type="GO" id="GO:0005507">
    <property type="term" value="F:copper ion binding"/>
    <property type="evidence" value="ECO:0007669"/>
    <property type="project" value="TreeGrafter"/>
</dbReference>
<gene>
    <name evidence="3" type="ORF">FH969_11625</name>
</gene>